<keyword evidence="5 8" id="KW-1133">Transmembrane helix</keyword>
<evidence type="ECO:0000313" key="11">
    <source>
        <dbReference type="Proteomes" id="UP000255106"/>
    </source>
</evidence>
<dbReference type="CDD" id="cd02953">
    <property type="entry name" value="DsbDgamma"/>
    <property type="match status" value="1"/>
</dbReference>
<dbReference type="GO" id="GO:0005886">
    <property type="term" value="C:plasma membrane"/>
    <property type="evidence" value="ECO:0007669"/>
    <property type="project" value="UniProtKB-SubCell"/>
</dbReference>
<dbReference type="InterPro" id="IPR013766">
    <property type="entry name" value="Thioredoxin_domain"/>
</dbReference>
<keyword evidence="2" id="KW-1003">Cell membrane</keyword>
<comment type="subcellular location">
    <subcellularLocation>
        <location evidence="1">Cell membrane</location>
        <topology evidence="1">Multi-pass membrane protein</topology>
    </subcellularLocation>
</comment>
<evidence type="ECO:0000256" key="3">
    <source>
        <dbReference type="ARBA" id="ARBA00022692"/>
    </source>
</evidence>
<feature type="transmembrane region" description="Helical" evidence="8">
    <location>
        <begin position="42"/>
        <end position="60"/>
    </location>
</feature>
<keyword evidence="3 8" id="KW-0812">Transmembrane</keyword>
<dbReference type="GO" id="GO:0045454">
    <property type="term" value="P:cell redox homeostasis"/>
    <property type="evidence" value="ECO:0007669"/>
    <property type="project" value="TreeGrafter"/>
</dbReference>
<reference evidence="10 11" key="1">
    <citation type="submission" date="2018-06" db="EMBL/GenBank/DDBJ databases">
        <authorList>
            <consortium name="Pathogen Informatics"/>
            <person name="Doyle S."/>
        </authorList>
    </citation>
    <scope>NUCLEOTIDE SEQUENCE [LARGE SCALE GENOMIC DNA]</scope>
    <source>
        <strain evidence="10 11">NCTC10005</strain>
    </source>
</reference>
<protein>
    <submittedName>
        <fullName evidence="10">Thiol:disulfide interchange protein DsbD</fullName>
        <ecNumber evidence="10">1.8.1.8</ecNumber>
    </submittedName>
</protein>
<keyword evidence="6 8" id="KW-0472">Membrane</keyword>
<name>A0A377M8K8_ENTCL</name>
<dbReference type="PROSITE" id="PS51352">
    <property type="entry name" value="THIOREDOXIN_2"/>
    <property type="match status" value="1"/>
</dbReference>
<sequence>MWLGGGTLYLYALGMGLPLILVTVFGNRLLPKSGPWMETVKTAFGFVILALPVFLLERIVGDVWGMRLWAMLGVAFFSWAFIVSLGAKSAWMRLVQIVLLAAALVSVRPLQDWAFGTPVAQNQAHLNFIQIKNVDDLNQALAQARGKPVMLDLYADWCVACKEFEKYTFSDPQVQGALNGTVLLQANVTANNAQDKALLKQLNVLGLRPFCSSINRVKNSQGSV</sequence>
<dbReference type="Proteomes" id="UP000255106">
    <property type="component" value="Unassembled WGS sequence"/>
</dbReference>
<keyword evidence="4" id="KW-0201">Cytochrome c-type biogenesis</keyword>
<feature type="transmembrane region" description="Helical" evidence="8">
    <location>
        <begin position="66"/>
        <end position="87"/>
    </location>
</feature>
<dbReference type="Gene3D" id="3.40.30.10">
    <property type="entry name" value="Glutaredoxin"/>
    <property type="match status" value="1"/>
</dbReference>
<dbReference type="EMBL" id="UGJB01000004">
    <property type="protein sequence ID" value="STQ14712.1"/>
    <property type="molecule type" value="Genomic_DNA"/>
</dbReference>
<evidence type="ECO:0000256" key="5">
    <source>
        <dbReference type="ARBA" id="ARBA00022989"/>
    </source>
</evidence>
<dbReference type="SUPFAM" id="SSF52833">
    <property type="entry name" value="Thioredoxin-like"/>
    <property type="match status" value="1"/>
</dbReference>
<proteinExistence type="predicted"/>
<evidence type="ECO:0000259" key="9">
    <source>
        <dbReference type="PROSITE" id="PS51352"/>
    </source>
</evidence>
<organism evidence="10 11">
    <name type="scientific">Enterobacter cloacae</name>
    <dbReference type="NCBI Taxonomy" id="550"/>
    <lineage>
        <taxon>Bacteria</taxon>
        <taxon>Pseudomonadati</taxon>
        <taxon>Pseudomonadota</taxon>
        <taxon>Gammaproteobacteria</taxon>
        <taxon>Enterobacterales</taxon>
        <taxon>Enterobacteriaceae</taxon>
        <taxon>Enterobacter</taxon>
        <taxon>Enterobacter cloacae complex</taxon>
    </lineage>
</organism>
<accession>A0A377M8K8</accession>
<evidence type="ECO:0000256" key="4">
    <source>
        <dbReference type="ARBA" id="ARBA00022748"/>
    </source>
</evidence>
<dbReference type="PANTHER" id="PTHR32234:SF0">
    <property type="entry name" value="THIOL:DISULFIDE INTERCHANGE PROTEIN DSBD"/>
    <property type="match status" value="1"/>
</dbReference>
<evidence type="ECO:0000256" key="2">
    <source>
        <dbReference type="ARBA" id="ARBA00022475"/>
    </source>
</evidence>
<dbReference type="PANTHER" id="PTHR32234">
    <property type="entry name" value="THIOL:DISULFIDE INTERCHANGE PROTEIN DSBD"/>
    <property type="match status" value="1"/>
</dbReference>
<dbReference type="GO" id="GO:0047134">
    <property type="term" value="F:protein-disulfide reductase [NAD(P)H] activity"/>
    <property type="evidence" value="ECO:0007669"/>
    <property type="project" value="UniProtKB-EC"/>
</dbReference>
<keyword evidence="10" id="KW-0560">Oxidoreductase</keyword>
<dbReference type="InterPro" id="IPR036249">
    <property type="entry name" value="Thioredoxin-like_sf"/>
</dbReference>
<dbReference type="InterPro" id="IPR017937">
    <property type="entry name" value="Thioredoxin_CS"/>
</dbReference>
<evidence type="ECO:0000256" key="1">
    <source>
        <dbReference type="ARBA" id="ARBA00004651"/>
    </source>
</evidence>
<dbReference type="InterPro" id="IPR035671">
    <property type="entry name" value="DsbD_gamma"/>
</dbReference>
<evidence type="ECO:0000256" key="8">
    <source>
        <dbReference type="SAM" id="Phobius"/>
    </source>
</evidence>
<dbReference type="AlphaFoldDB" id="A0A377M8K8"/>
<dbReference type="InterPro" id="IPR003834">
    <property type="entry name" value="Cyt_c_assmbl_TM_dom"/>
</dbReference>
<dbReference type="PROSITE" id="PS00194">
    <property type="entry name" value="THIOREDOXIN_1"/>
    <property type="match status" value="1"/>
</dbReference>
<evidence type="ECO:0000313" key="10">
    <source>
        <dbReference type="EMBL" id="STQ14712.1"/>
    </source>
</evidence>
<keyword evidence="7" id="KW-0676">Redox-active center</keyword>
<dbReference type="Pfam" id="PF13899">
    <property type="entry name" value="Thioredoxin_7"/>
    <property type="match status" value="1"/>
</dbReference>
<gene>
    <name evidence="10" type="primary">dsbD_2</name>
    <name evidence="10" type="ORF">NCTC10005_07580</name>
</gene>
<dbReference type="GO" id="GO:0017004">
    <property type="term" value="P:cytochrome complex assembly"/>
    <property type="evidence" value="ECO:0007669"/>
    <property type="project" value="UniProtKB-KW"/>
</dbReference>
<feature type="transmembrane region" description="Helical" evidence="8">
    <location>
        <begin position="6"/>
        <end position="30"/>
    </location>
</feature>
<dbReference type="Pfam" id="PF02683">
    <property type="entry name" value="DsbD_TM"/>
    <property type="match status" value="1"/>
</dbReference>
<evidence type="ECO:0000256" key="6">
    <source>
        <dbReference type="ARBA" id="ARBA00023136"/>
    </source>
</evidence>
<evidence type="ECO:0000256" key="7">
    <source>
        <dbReference type="ARBA" id="ARBA00023284"/>
    </source>
</evidence>
<feature type="domain" description="Thioredoxin" evidence="9">
    <location>
        <begin position="104"/>
        <end position="224"/>
    </location>
</feature>
<dbReference type="EC" id="1.8.1.8" evidence="10"/>